<dbReference type="GO" id="GO:0022857">
    <property type="term" value="F:transmembrane transporter activity"/>
    <property type="evidence" value="ECO:0007669"/>
    <property type="project" value="InterPro"/>
</dbReference>
<evidence type="ECO:0000313" key="3">
    <source>
        <dbReference type="EMBL" id="KKO04535.1"/>
    </source>
</evidence>
<organism evidence="3">
    <name type="scientific">marine sediment metagenome</name>
    <dbReference type="NCBI Taxonomy" id="412755"/>
    <lineage>
        <taxon>unclassified sequences</taxon>
        <taxon>metagenomes</taxon>
        <taxon>ecological metagenomes</taxon>
    </lineage>
</organism>
<feature type="domain" description="Multidrug resistance protein MdtA-like barrel-sandwich hybrid" evidence="2">
    <location>
        <begin position="53"/>
        <end position="189"/>
    </location>
</feature>
<reference evidence="3" key="1">
    <citation type="journal article" date="2015" name="Nature">
        <title>Complex archaea that bridge the gap between prokaryotes and eukaryotes.</title>
        <authorList>
            <person name="Spang A."/>
            <person name="Saw J.H."/>
            <person name="Jorgensen S.L."/>
            <person name="Zaremba-Niedzwiedzka K."/>
            <person name="Martijn J."/>
            <person name="Lind A.E."/>
            <person name="van Eijk R."/>
            <person name="Schleper C."/>
            <person name="Guy L."/>
            <person name="Ettema T.J."/>
        </authorList>
    </citation>
    <scope>NUCLEOTIDE SEQUENCE</scope>
</reference>
<dbReference type="Gene3D" id="2.40.420.20">
    <property type="match status" value="1"/>
</dbReference>
<comment type="caution">
    <text evidence="3">The sequence shown here is derived from an EMBL/GenBank/DDBJ whole genome shotgun (WGS) entry which is preliminary data.</text>
</comment>
<feature type="coiled-coil region" evidence="1">
    <location>
        <begin position="92"/>
        <end position="150"/>
    </location>
</feature>
<proteinExistence type="predicted"/>
<dbReference type="Gene3D" id="1.10.287.470">
    <property type="entry name" value="Helix hairpin bin"/>
    <property type="match status" value="1"/>
</dbReference>
<evidence type="ECO:0000259" key="2">
    <source>
        <dbReference type="Pfam" id="PF25917"/>
    </source>
</evidence>
<dbReference type="SUPFAM" id="SSF111369">
    <property type="entry name" value="HlyD-like secretion proteins"/>
    <property type="match status" value="1"/>
</dbReference>
<keyword evidence="1" id="KW-0175">Coiled coil</keyword>
<gene>
    <name evidence="3" type="ORF">LCGC14_0083620</name>
</gene>
<sequence length="339" mass="36041">MESLRTGGFVILAAVMSWSAAVAAAGAAEFVVRVQTIEETKAVFGQVESRDVVPARARIGGTLRQISVDEGAQVEKGEEIALVVDDKIALQLDAADAQIRALQSQLGSVQTDLNRAQELLKRGISPQSRVDQASSQVDVLTNQVTAAEADRAVIEQSSREGKVLAPASGRILTIPVTPGSVIMAGEAVARVAGGGYFLRLSLPERHAAAIVEGDTVKVGQRMVSRSANGHPPELREGRLVQVYPEIAEGRVQADVEVEGLGDYFVGERTLVWIPVGRRDAIAIPPEAVTTRHGVDYARLAGEPDPLDVAVILGDRLMVDGSEKIEVLSGLREGDRILLP</sequence>
<dbReference type="PANTHER" id="PTHR30158:SF10">
    <property type="entry name" value="CATION EFFLUX PUMP"/>
    <property type="match status" value="1"/>
</dbReference>
<name>A0A0F9VKE7_9ZZZZ</name>
<dbReference type="EMBL" id="LAZR01000022">
    <property type="protein sequence ID" value="KKO04535.1"/>
    <property type="molecule type" value="Genomic_DNA"/>
</dbReference>
<dbReference type="InterPro" id="IPR058625">
    <property type="entry name" value="MdtA-like_BSH"/>
</dbReference>
<evidence type="ECO:0000256" key="1">
    <source>
        <dbReference type="SAM" id="Coils"/>
    </source>
</evidence>
<dbReference type="Gene3D" id="2.40.50.100">
    <property type="match status" value="1"/>
</dbReference>
<dbReference type="InterPro" id="IPR006143">
    <property type="entry name" value="RND_pump_MFP"/>
</dbReference>
<dbReference type="AlphaFoldDB" id="A0A0F9VKE7"/>
<dbReference type="Pfam" id="PF25917">
    <property type="entry name" value="BSH_RND"/>
    <property type="match status" value="1"/>
</dbReference>
<dbReference type="GO" id="GO:0046677">
    <property type="term" value="P:response to antibiotic"/>
    <property type="evidence" value="ECO:0007669"/>
    <property type="project" value="TreeGrafter"/>
</dbReference>
<protein>
    <recommendedName>
        <fullName evidence="2">Multidrug resistance protein MdtA-like barrel-sandwich hybrid domain-containing protein</fullName>
    </recommendedName>
</protein>
<dbReference type="NCBIfam" id="TIGR01730">
    <property type="entry name" value="RND_mfp"/>
    <property type="match status" value="1"/>
</dbReference>
<dbReference type="GO" id="GO:0005886">
    <property type="term" value="C:plasma membrane"/>
    <property type="evidence" value="ECO:0007669"/>
    <property type="project" value="TreeGrafter"/>
</dbReference>
<accession>A0A0F9VKE7</accession>
<dbReference type="PANTHER" id="PTHR30158">
    <property type="entry name" value="ACRA/E-RELATED COMPONENT OF DRUG EFFLUX TRANSPORTER"/>
    <property type="match status" value="1"/>
</dbReference>